<dbReference type="EMBL" id="JAVRBK010000001">
    <property type="protein sequence ID" value="KAK5650790.1"/>
    <property type="molecule type" value="Genomic_DNA"/>
</dbReference>
<dbReference type="AlphaFoldDB" id="A0AAN7VP70"/>
<organism evidence="8 9">
    <name type="scientific">Pyrocoelia pectoralis</name>
    <dbReference type="NCBI Taxonomy" id="417401"/>
    <lineage>
        <taxon>Eukaryota</taxon>
        <taxon>Metazoa</taxon>
        <taxon>Ecdysozoa</taxon>
        <taxon>Arthropoda</taxon>
        <taxon>Hexapoda</taxon>
        <taxon>Insecta</taxon>
        <taxon>Pterygota</taxon>
        <taxon>Neoptera</taxon>
        <taxon>Endopterygota</taxon>
        <taxon>Coleoptera</taxon>
        <taxon>Polyphaga</taxon>
        <taxon>Elateriformia</taxon>
        <taxon>Elateroidea</taxon>
        <taxon>Lampyridae</taxon>
        <taxon>Lampyrinae</taxon>
        <taxon>Pyrocoelia</taxon>
    </lineage>
</organism>
<evidence type="ECO:0000256" key="6">
    <source>
        <dbReference type="SAM" id="Coils"/>
    </source>
</evidence>
<gene>
    <name evidence="8" type="ORF">RI129_001819</name>
</gene>
<name>A0AAN7VP70_9COLE</name>
<dbReference type="GO" id="GO:0003677">
    <property type="term" value="F:DNA binding"/>
    <property type="evidence" value="ECO:0007669"/>
    <property type="project" value="UniProtKB-UniRule"/>
</dbReference>
<evidence type="ECO:0000256" key="4">
    <source>
        <dbReference type="ARBA" id="ARBA00023125"/>
    </source>
</evidence>
<sequence>MTSRRCFLCAEKGSTTMHMFPKDPSSHSLWKQICDLQEFDDVSRLFLCSNHFKLDDYREPSAQKFGGKLRLKPGAFPSVSVPNKIHMLEHTATTSSMPILPITAKNYGNESEAVNLEQPLPVSTAESSPMCNYKRKSDDQLMCTPKKRHFYEARYFSEVTISDFDTPRRAKRAFHLAKEEVKRQRLRNRALQQKNRRLKIKITSLQELLTHLQQKNVLSEGAGDTLLVILLVVIIQNFLKFSF</sequence>
<feature type="domain" description="THAP-type" evidence="7">
    <location>
        <begin position="1"/>
        <end position="80"/>
    </location>
</feature>
<keyword evidence="3" id="KW-0862">Zinc</keyword>
<evidence type="ECO:0000313" key="8">
    <source>
        <dbReference type="EMBL" id="KAK5650790.1"/>
    </source>
</evidence>
<keyword evidence="4 5" id="KW-0238">DNA-binding</keyword>
<evidence type="ECO:0000256" key="3">
    <source>
        <dbReference type="ARBA" id="ARBA00022833"/>
    </source>
</evidence>
<keyword evidence="2 5" id="KW-0863">Zinc-finger</keyword>
<dbReference type="Pfam" id="PF05485">
    <property type="entry name" value="THAP"/>
    <property type="match status" value="1"/>
</dbReference>
<keyword evidence="6" id="KW-0175">Coiled coil</keyword>
<dbReference type="Gene3D" id="6.20.210.20">
    <property type="entry name" value="THAP domain"/>
    <property type="match status" value="1"/>
</dbReference>
<evidence type="ECO:0000256" key="2">
    <source>
        <dbReference type="ARBA" id="ARBA00022771"/>
    </source>
</evidence>
<dbReference type="SMART" id="SM00980">
    <property type="entry name" value="THAP"/>
    <property type="match status" value="1"/>
</dbReference>
<dbReference type="GO" id="GO:0008270">
    <property type="term" value="F:zinc ion binding"/>
    <property type="evidence" value="ECO:0007669"/>
    <property type="project" value="UniProtKB-KW"/>
</dbReference>
<keyword evidence="9" id="KW-1185">Reference proteome</keyword>
<dbReference type="SUPFAM" id="SSF57716">
    <property type="entry name" value="Glucocorticoid receptor-like (DNA-binding domain)"/>
    <property type="match status" value="1"/>
</dbReference>
<feature type="coiled-coil region" evidence="6">
    <location>
        <begin position="174"/>
        <end position="215"/>
    </location>
</feature>
<dbReference type="PROSITE" id="PS50950">
    <property type="entry name" value="ZF_THAP"/>
    <property type="match status" value="1"/>
</dbReference>
<protein>
    <recommendedName>
        <fullName evidence="7">THAP-type domain-containing protein</fullName>
    </recommendedName>
</protein>
<dbReference type="SMART" id="SM00692">
    <property type="entry name" value="DM3"/>
    <property type="match status" value="1"/>
</dbReference>
<comment type="caution">
    <text evidence="8">The sequence shown here is derived from an EMBL/GenBank/DDBJ whole genome shotgun (WGS) entry which is preliminary data.</text>
</comment>
<reference evidence="8 9" key="1">
    <citation type="journal article" date="2024" name="Insects">
        <title>An Improved Chromosome-Level Genome Assembly of the Firefly Pyrocoelia pectoralis.</title>
        <authorList>
            <person name="Fu X."/>
            <person name="Meyer-Rochow V.B."/>
            <person name="Ballantyne L."/>
            <person name="Zhu X."/>
        </authorList>
    </citation>
    <scope>NUCLEOTIDE SEQUENCE [LARGE SCALE GENOMIC DNA]</scope>
    <source>
        <strain evidence="8">XCY_ONT2</strain>
    </source>
</reference>
<evidence type="ECO:0000256" key="5">
    <source>
        <dbReference type="PROSITE-ProRule" id="PRU00309"/>
    </source>
</evidence>
<dbReference type="InterPro" id="IPR006612">
    <property type="entry name" value="THAP_Znf"/>
</dbReference>
<dbReference type="Proteomes" id="UP001329430">
    <property type="component" value="Chromosome 1"/>
</dbReference>
<proteinExistence type="predicted"/>
<evidence type="ECO:0000256" key="1">
    <source>
        <dbReference type="ARBA" id="ARBA00022723"/>
    </source>
</evidence>
<evidence type="ECO:0000259" key="7">
    <source>
        <dbReference type="PROSITE" id="PS50950"/>
    </source>
</evidence>
<dbReference type="InterPro" id="IPR038441">
    <property type="entry name" value="THAP_Znf_sf"/>
</dbReference>
<accession>A0AAN7VP70</accession>
<evidence type="ECO:0000313" key="9">
    <source>
        <dbReference type="Proteomes" id="UP001329430"/>
    </source>
</evidence>
<keyword evidence="1" id="KW-0479">Metal-binding</keyword>